<comment type="caution">
    <text evidence="1">The sequence shown here is derived from an EMBL/GenBank/DDBJ whole genome shotgun (WGS) entry which is preliminary data.</text>
</comment>
<evidence type="ECO:0000313" key="2">
    <source>
        <dbReference type="Proteomes" id="UP000238479"/>
    </source>
</evidence>
<dbReference type="AlphaFoldDB" id="A0A2P6P6N7"/>
<gene>
    <name evidence="1" type="ORF">RchiOBHm_Chr7g0196351</name>
</gene>
<dbReference type="Proteomes" id="UP000238479">
    <property type="component" value="Chromosome 7"/>
</dbReference>
<keyword evidence="2" id="KW-1185">Reference proteome</keyword>
<sequence length="42" mass="4727">MLNGGPCPYSLVAYLASLEHMLRKSRPCALRLVSHICLLRRS</sequence>
<proteinExistence type="predicted"/>
<evidence type="ECO:0000313" key="1">
    <source>
        <dbReference type="EMBL" id="PRQ17562.1"/>
    </source>
</evidence>
<dbReference type="Gramene" id="PRQ17562">
    <property type="protein sequence ID" value="PRQ17562"/>
    <property type="gene ID" value="RchiOBHm_Chr7g0196351"/>
</dbReference>
<name>A0A2P6P6N7_ROSCH</name>
<reference evidence="1 2" key="1">
    <citation type="journal article" date="2018" name="Nat. Genet.">
        <title>The Rosa genome provides new insights in the design of modern roses.</title>
        <authorList>
            <person name="Bendahmane M."/>
        </authorList>
    </citation>
    <scope>NUCLEOTIDE SEQUENCE [LARGE SCALE GENOMIC DNA]</scope>
    <source>
        <strain evidence="2">cv. Old Blush</strain>
    </source>
</reference>
<dbReference type="EMBL" id="PDCK01000045">
    <property type="protein sequence ID" value="PRQ17562.1"/>
    <property type="molecule type" value="Genomic_DNA"/>
</dbReference>
<accession>A0A2P6P6N7</accession>
<protein>
    <submittedName>
        <fullName evidence="1">Uncharacterized protein</fullName>
    </submittedName>
</protein>
<organism evidence="1 2">
    <name type="scientific">Rosa chinensis</name>
    <name type="common">China rose</name>
    <dbReference type="NCBI Taxonomy" id="74649"/>
    <lineage>
        <taxon>Eukaryota</taxon>
        <taxon>Viridiplantae</taxon>
        <taxon>Streptophyta</taxon>
        <taxon>Embryophyta</taxon>
        <taxon>Tracheophyta</taxon>
        <taxon>Spermatophyta</taxon>
        <taxon>Magnoliopsida</taxon>
        <taxon>eudicotyledons</taxon>
        <taxon>Gunneridae</taxon>
        <taxon>Pentapetalae</taxon>
        <taxon>rosids</taxon>
        <taxon>fabids</taxon>
        <taxon>Rosales</taxon>
        <taxon>Rosaceae</taxon>
        <taxon>Rosoideae</taxon>
        <taxon>Rosoideae incertae sedis</taxon>
        <taxon>Rosa</taxon>
    </lineage>
</organism>